<evidence type="ECO:0000313" key="2">
    <source>
        <dbReference type="EMBL" id="MFO7191965.1"/>
    </source>
</evidence>
<dbReference type="InterPro" id="IPR050407">
    <property type="entry name" value="Geranylgeranyl_reductase"/>
</dbReference>
<dbReference type="EMBL" id="QGUI02000063">
    <property type="protein sequence ID" value="MFO7191965.1"/>
    <property type="molecule type" value="Genomic_DNA"/>
</dbReference>
<dbReference type="PRINTS" id="PR00420">
    <property type="entry name" value="RNGMNOXGNASE"/>
</dbReference>
<dbReference type="PANTHER" id="PTHR42685">
    <property type="entry name" value="GERANYLGERANYL DIPHOSPHATE REDUCTASE"/>
    <property type="match status" value="1"/>
</dbReference>
<evidence type="ECO:0000313" key="3">
    <source>
        <dbReference type="Proteomes" id="UP000249324"/>
    </source>
</evidence>
<dbReference type="InterPro" id="IPR036188">
    <property type="entry name" value="FAD/NAD-bd_sf"/>
</dbReference>
<dbReference type="InterPro" id="IPR011777">
    <property type="entry name" value="Geranylgeranyl_Rdtase_fam"/>
</dbReference>
<dbReference type="InterPro" id="IPR002938">
    <property type="entry name" value="FAD-bd"/>
</dbReference>
<dbReference type="SUPFAM" id="SSF51905">
    <property type="entry name" value="FAD/NAD(P)-binding domain"/>
    <property type="match status" value="1"/>
</dbReference>
<name>A0ABD6FD35_9PSEU</name>
<dbReference type="Gene3D" id="3.50.50.60">
    <property type="entry name" value="FAD/NAD(P)-binding domain"/>
    <property type="match status" value="1"/>
</dbReference>
<dbReference type="NCBIfam" id="TIGR02032">
    <property type="entry name" value="GG-red-SF"/>
    <property type="match status" value="1"/>
</dbReference>
<sequence>MTQSSSRRGPMDDAEVIVVGAGPAGSTAATYLARAGLDVLLLEKTTFPREKVCGDGLTPRGVKQLIDLGIDTREEAGWVHSTGLRILAGDITLELPWPELTSYPPYGVSRTRHDFDHLLAQTAQKAGARLYEKTNVTEAVVERGRVVGVKALVGPERQPVTYRAPLVLAADGVNAKLARSVGIERNDKRPMGVAVRRYYRSPRHNEPFIEGHLELWDRRDPKNPRLLPGYGWVFPLGDGTVNVGLGVLSTSPAFRNTDYRALLRTWLESTPEEWGLREENAVGKIGGAGLPMGFNRTPHYKDGLLLLGDAGGMVSPFNGEGIAAAMESAQLAAEHVVQALARPAGPSRERALHGYTIALRERMGGYYRLGNAFAKAIGKPTVMRVATRYGLRINKLIPLIYKGLSGCYDARGGDAVDRLIAAASRITPAPR</sequence>
<dbReference type="AlphaFoldDB" id="A0ABD6FD35"/>
<organism evidence="2 3">
    <name type="scientific">Thermocrispum agreste</name>
    <dbReference type="NCBI Taxonomy" id="37925"/>
    <lineage>
        <taxon>Bacteria</taxon>
        <taxon>Bacillati</taxon>
        <taxon>Actinomycetota</taxon>
        <taxon>Actinomycetes</taxon>
        <taxon>Pseudonocardiales</taxon>
        <taxon>Pseudonocardiaceae</taxon>
        <taxon>Thermocrispum</taxon>
    </lineage>
</organism>
<feature type="domain" description="FAD-binding" evidence="1">
    <location>
        <begin position="14"/>
        <end position="189"/>
    </location>
</feature>
<proteinExistence type="predicted"/>
<dbReference type="Proteomes" id="UP000249324">
    <property type="component" value="Unassembled WGS sequence"/>
</dbReference>
<dbReference type="PANTHER" id="PTHR42685:SF22">
    <property type="entry name" value="CONDITIONED MEDIUM FACTOR RECEPTOR 1"/>
    <property type="match status" value="1"/>
</dbReference>
<protein>
    <submittedName>
        <fullName evidence="2">Geranylgeranyl reductase family protein</fullName>
    </submittedName>
</protein>
<accession>A0ABD6FD35</accession>
<dbReference type="Pfam" id="PF01494">
    <property type="entry name" value="FAD_binding_3"/>
    <property type="match status" value="1"/>
</dbReference>
<gene>
    <name evidence="2" type="ORF">DIU77_006945</name>
</gene>
<comment type="caution">
    <text evidence="2">The sequence shown here is derived from an EMBL/GenBank/DDBJ whole genome shotgun (WGS) entry which is preliminary data.</text>
</comment>
<reference evidence="2 3" key="1">
    <citation type="journal article" date="2021" name="BMC Genomics">
        <title>Genome-resolved metagenome and metatranscriptome analyses of thermophilic composting reveal key bacterial players and their metabolic interactions.</title>
        <authorList>
            <person name="Braga L.P.P."/>
            <person name="Pereira R.V."/>
            <person name="Martins L.F."/>
            <person name="Moura L.M.S."/>
            <person name="Sanchez F.B."/>
            <person name="Patane J.S.L."/>
            <person name="da Silva A.M."/>
            <person name="Setubal J.C."/>
        </authorList>
    </citation>
    <scope>NUCLEOTIDE SEQUENCE [LARGE SCALE GENOMIC DNA]</scope>
    <source>
        <strain evidence="2">ZC4RG45</strain>
    </source>
</reference>
<evidence type="ECO:0000259" key="1">
    <source>
        <dbReference type="Pfam" id="PF01494"/>
    </source>
</evidence>